<protein>
    <submittedName>
        <fullName evidence="4">Enoyl-CoA hydratase</fullName>
    </submittedName>
</protein>
<dbReference type="SUPFAM" id="SSF52096">
    <property type="entry name" value="ClpP/crotonase"/>
    <property type="match status" value="1"/>
</dbReference>
<dbReference type="Pfam" id="PF00378">
    <property type="entry name" value="ECH_1"/>
    <property type="match status" value="1"/>
</dbReference>
<dbReference type="InterPro" id="IPR018376">
    <property type="entry name" value="Enoyl-CoA_hyd/isom_CS"/>
</dbReference>
<evidence type="ECO:0000256" key="3">
    <source>
        <dbReference type="RuleBase" id="RU003707"/>
    </source>
</evidence>
<dbReference type="EMBL" id="BOOH01000056">
    <property type="protein sequence ID" value="GIH80173.1"/>
    <property type="molecule type" value="Genomic_DNA"/>
</dbReference>
<comment type="caution">
    <text evidence="4">The sequence shown here is derived from an EMBL/GenBank/DDBJ whole genome shotgun (WGS) entry which is preliminary data.</text>
</comment>
<dbReference type="InterPro" id="IPR001753">
    <property type="entry name" value="Enoyl-CoA_hydra/iso"/>
</dbReference>
<evidence type="ECO:0000256" key="1">
    <source>
        <dbReference type="ARBA" id="ARBA00005254"/>
    </source>
</evidence>
<name>A0A8J3RXX8_9ACTN</name>
<dbReference type="InterPro" id="IPR029045">
    <property type="entry name" value="ClpP/crotonase-like_dom_sf"/>
</dbReference>
<keyword evidence="5" id="KW-1185">Reference proteome</keyword>
<dbReference type="RefSeq" id="WP_239317512.1">
    <property type="nucleotide sequence ID" value="NZ_BOOH01000056.1"/>
</dbReference>
<comment type="similarity">
    <text evidence="1 3">Belongs to the enoyl-CoA hydratase/isomerase family.</text>
</comment>
<dbReference type="PANTHER" id="PTHR11941">
    <property type="entry name" value="ENOYL-COA HYDRATASE-RELATED"/>
    <property type="match status" value="1"/>
</dbReference>
<dbReference type="PANTHER" id="PTHR11941:SF127">
    <property type="entry name" value="ENOYL-COA HYDRATASE ECHA18 (ENOYL HYDRASE) (UNSATURATED ACYL-COA HYDRATASE) (CROTONASE)-RELATED"/>
    <property type="match status" value="1"/>
</dbReference>
<keyword evidence="2" id="KW-0456">Lyase</keyword>
<proteinExistence type="inferred from homology"/>
<dbReference type="Gene3D" id="3.90.226.10">
    <property type="entry name" value="2-enoyl-CoA Hydratase, Chain A, domain 1"/>
    <property type="match status" value="1"/>
</dbReference>
<evidence type="ECO:0000256" key="2">
    <source>
        <dbReference type="ARBA" id="ARBA00023239"/>
    </source>
</evidence>
<dbReference type="PROSITE" id="PS00166">
    <property type="entry name" value="ENOYL_COA_HYDRATASE"/>
    <property type="match status" value="1"/>
</dbReference>
<dbReference type="Gene3D" id="1.10.12.10">
    <property type="entry name" value="Lyase 2-enoyl-coa Hydratase, Chain A, domain 2"/>
    <property type="match status" value="1"/>
</dbReference>
<dbReference type="GO" id="GO:0016829">
    <property type="term" value="F:lyase activity"/>
    <property type="evidence" value="ECO:0007669"/>
    <property type="project" value="UniProtKB-KW"/>
</dbReference>
<accession>A0A8J3RXX8</accession>
<reference evidence="4 5" key="1">
    <citation type="submission" date="2021-01" db="EMBL/GenBank/DDBJ databases">
        <title>Whole genome shotgun sequence of Planobispora longispora NBRC 13918.</title>
        <authorList>
            <person name="Komaki H."/>
            <person name="Tamura T."/>
        </authorList>
    </citation>
    <scope>NUCLEOTIDE SEQUENCE [LARGE SCALE GENOMIC DNA]</scope>
    <source>
        <strain evidence="4 5">NBRC 13918</strain>
    </source>
</reference>
<gene>
    <name evidence="4" type="ORF">Plo01_66020</name>
</gene>
<organism evidence="4 5">
    <name type="scientific">Planobispora longispora</name>
    <dbReference type="NCBI Taxonomy" id="28887"/>
    <lineage>
        <taxon>Bacteria</taxon>
        <taxon>Bacillati</taxon>
        <taxon>Actinomycetota</taxon>
        <taxon>Actinomycetes</taxon>
        <taxon>Streptosporangiales</taxon>
        <taxon>Streptosporangiaceae</taxon>
        <taxon>Planobispora</taxon>
    </lineage>
</organism>
<sequence length="255" mass="27145">MQISDGFADGFALSVDDHVATLRIDRPDKRNAMSARMWRALPGILAPLAEDPAVRALVLTGAGGTFCAGADISEIAGLAEDGDDTGVTVAAERALIRFPKPAIAMIEGFCVGGGCQLALACDLRLAAADARFAITPARLGLVYPRSSTRRLVEHVGPSAAKLLLYSADQIDAGHALRIGLVDEVLPPGALADRVYGLARTMASRSQLTLTASKEIVDGHADEARFRQWQKESAAELAEGVSAFLERRPPRFPWTR</sequence>
<dbReference type="InterPro" id="IPR014748">
    <property type="entry name" value="Enoyl-CoA_hydra_C"/>
</dbReference>
<dbReference type="Proteomes" id="UP000616724">
    <property type="component" value="Unassembled WGS sequence"/>
</dbReference>
<dbReference type="AlphaFoldDB" id="A0A8J3RXX8"/>
<dbReference type="CDD" id="cd06558">
    <property type="entry name" value="crotonase-like"/>
    <property type="match status" value="1"/>
</dbReference>
<dbReference type="GO" id="GO:0006635">
    <property type="term" value="P:fatty acid beta-oxidation"/>
    <property type="evidence" value="ECO:0007669"/>
    <property type="project" value="TreeGrafter"/>
</dbReference>
<evidence type="ECO:0000313" key="4">
    <source>
        <dbReference type="EMBL" id="GIH80173.1"/>
    </source>
</evidence>
<evidence type="ECO:0000313" key="5">
    <source>
        <dbReference type="Proteomes" id="UP000616724"/>
    </source>
</evidence>